<evidence type="ECO:0000256" key="1">
    <source>
        <dbReference type="ARBA" id="ARBA00001623"/>
    </source>
</evidence>
<dbReference type="InterPro" id="IPR035680">
    <property type="entry name" value="Clx_II_MBL"/>
</dbReference>
<dbReference type="HAMAP" id="MF_01374">
    <property type="entry name" value="Glyoxalase_2"/>
    <property type="match status" value="1"/>
</dbReference>
<dbReference type="GO" id="GO:0019243">
    <property type="term" value="P:methylglyoxal catabolic process to D-lactate via S-lactoyl-glutathione"/>
    <property type="evidence" value="ECO:0007669"/>
    <property type="project" value="UniProtKB-UniRule"/>
</dbReference>
<dbReference type="CDD" id="cd07723">
    <property type="entry name" value="hydroxyacylglutathione_hydrolase_MBL-fold"/>
    <property type="match status" value="1"/>
</dbReference>
<feature type="binding site" evidence="7">
    <location>
        <position position="139"/>
    </location>
    <ligand>
        <name>Zn(2+)</name>
        <dbReference type="ChEBI" id="CHEBI:29105"/>
        <label>2</label>
    </ligand>
</feature>
<dbReference type="InterPro" id="IPR017782">
    <property type="entry name" value="Hydroxyacylglutathione_Hdrlase"/>
</dbReference>
<feature type="binding site" evidence="7">
    <location>
        <position position="122"/>
    </location>
    <ligand>
        <name>Zn(2+)</name>
        <dbReference type="ChEBI" id="CHEBI:29105"/>
        <label>1</label>
    </ligand>
</feature>
<evidence type="ECO:0000256" key="7">
    <source>
        <dbReference type="HAMAP-Rule" id="MF_01374"/>
    </source>
</evidence>
<dbReference type="SUPFAM" id="SSF56281">
    <property type="entry name" value="Metallo-hydrolase/oxidoreductase"/>
    <property type="match status" value="1"/>
</dbReference>
<dbReference type="OrthoDB" id="9802248at2"/>
<dbReference type="InterPro" id="IPR032282">
    <property type="entry name" value="HAGH_C"/>
</dbReference>
<dbReference type="GO" id="GO:0046872">
    <property type="term" value="F:metal ion binding"/>
    <property type="evidence" value="ECO:0007669"/>
    <property type="project" value="UniProtKB-KW"/>
</dbReference>
<organism evidence="9 10">
    <name type="scientific">Litorilituus lipolyticus</name>
    <dbReference type="NCBI Taxonomy" id="2491017"/>
    <lineage>
        <taxon>Bacteria</taxon>
        <taxon>Pseudomonadati</taxon>
        <taxon>Pseudomonadota</taxon>
        <taxon>Gammaproteobacteria</taxon>
        <taxon>Alteromonadales</taxon>
        <taxon>Colwelliaceae</taxon>
        <taxon>Litorilituus</taxon>
    </lineage>
</organism>
<dbReference type="RefSeq" id="WP_140602891.1">
    <property type="nucleotide sequence ID" value="NZ_SAWY01000018.1"/>
</dbReference>
<comment type="caution">
    <text evidence="9">The sequence shown here is derived from an EMBL/GenBank/DDBJ whole genome shotgun (WGS) entry which is preliminary data.</text>
</comment>
<feature type="binding site" evidence="7">
    <location>
        <position position="139"/>
    </location>
    <ligand>
        <name>Zn(2+)</name>
        <dbReference type="ChEBI" id="CHEBI:29105"/>
        <label>1</label>
    </ligand>
</feature>
<feature type="binding site" evidence="7">
    <location>
        <position position="59"/>
    </location>
    <ligand>
        <name>Zn(2+)</name>
        <dbReference type="ChEBI" id="CHEBI:29105"/>
        <label>1</label>
    </ligand>
</feature>
<sequence>MKKLQYDILPIKAFNDNYIWLIKSHKSQSVTLVDPGDAEVCIDYIEKNNLSLNTILITHHHNDHIGGVNKLKDYCQQHGWPLTVHGPAKDNIDCLTNHVIENDNIAISDCSLALKVIELPGHTHGHIAYVGENEVFCGDTLFSGGCGRIFEGTPSQMFTSLNKLTALPPSTKVYCAHEYTLANLTFALATNSSNSQLIKYFEQAKSLREKNIATIPTTIELELLINPFLRCDDSEIIQSVEAYSDKVLSSTEAVFTELRSWKDKF</sequence>
<evidence type="ECO:0000313" key="10">
    <source>
        <dbReference type="Proteomes" id="UP000315303"/>
    </source>
</evidence>
<dbReference type="InterPro" id="IPR050110">
    <property type="entry name" value="Glyoxalase_II_hydrolase"/>
</dbReference>
<feature type="binding site" evidence="7">
    <location>
        <position position="177"/>
    </location>
    <ligand>
        <name>Zn(2+)</name>
        <dbReference type="ChEBI" id="CHEBI:29105"/>
        <label>2</label>
    </ligand>
</feature>
<keyword evidence="4 7" id="KW-0479">Metal-binding</keyword>
<dbReference type="NCBIfam" id="TIGR03413">
    <property type="entry name" value="GSH_gloB"/>
    <property type="match status" value="1"/>
</dbReference>
<dbReference type="InterPro" id="IPR001279">
    <property type="entry name" value="Metallo-B-lactamas"/>
</dbReference>
<name>A0A502KVT5_9GAMM</name>
<comment type="cofactor">
    <cofactor evidence="7">
        <name>Zn(2+)</name>
        <dbReference type="ChEBI" id="CHEBI:29105"/>
    </cofactor>
    <text evidence="7">Binds 2 Zn(2+) ions per subunit.</text>
</comment>
<evidence type="ECO:0000256" key="3">
    <source>
        <dbReference type="ARBA" id="ARBA00006759"/>
    </source>
</evidence>
<evidence type="ECO:0000256" key="5">
    <source>
        <dbReference type="ARBA" id="ARBA00022801"/>
    </source>
</evidence>
<dbReference type="InterPro" id="IPR036866">
    <property type="entry name" value="RibonucZ/Hydroxyglut_hydro"/>
</dbReference>
<feature type="binding site" evidence="7">
    <location>
        <position position="63"/>
    </location>
    <ligand>
        <name>Zn(2+)</name>
        <dbReference type="ChEBI" id="CHEBI:29105"/>
        <label>2</label>
    </ligand>
</feature>
<proteinExistence type="inferred from homology"/>
<dbReference type="EMBL" id="SAWY01000018">
    <property type="protein sequence ID" value="TPH15880.1"/>
    <property type="molecule type" value="Genomic_DNA"/>
</dbReference>
<evidence type="ECO:0000256" key="6">
    <source>
        <dbReference type="ARBA" id="ARBA00022833"/>
    </source>
</evidence>
<dbReference type="Proteomes" id="UP000315303">
    <property type="component" value="Unassembled WGS sequence"/>
</dbReference>
<reference evidence="9 10" key="1">
    <citation type="submission" date="2019-01" db="EMBL/GenBank/DDBJ databases">
        <title>Litorilituus lipolytica sp. nov., isolated from intertidal sand of the Yellow Sea in China.</title>
        <authorList>
            <person name="Liu A."/>
        </authorList>
    </citation>
    <scope>NUCLEOTIDE SEQUENCE [LARGE SCALE GENOMIC DNA]</scope>
    <source>
        <strain evidence="9 10">RZ04</strain>
    </source>
</reference>
<feature type="binding site" evidence="7">
    <location>
        <position position="61"/>
    </location>
    <ligand>
        <name>Zn(2+)</name>
        <dbReference type="ChEBI" id="CHEBI:29105"/>
        <label>1</label>
    </ligand>
</feature>
<evidence type="ECO:0000256" key="4">
    <source>
        <dbReference type="ARBA" id="ARBA00022723"/>
    </source>
</evidence>
<keyword evidence="10" id="KW-1185">Reference proteome</keyword>
<dbReference type="PANTHER" id="PTHR43705">
    <property type="entry name" value="HYDROXYACYLGLUTATHIONE HYDROLASE"/>
    <property type="match status" value="1"/>
</dbReference>
<feature type="domain" description="Metallo-beta-lactamase" evidence="8">
    <location>
        <begin position="16"/>
        <end position="177"/>
    </location>
</feature>
<dbReference type="Pfam" id="PF16123">
    <property type="entry name" value="HAGH_C"/>
    <property type="match status" value="1"/>
</dbReference>
<dbReference type="Gene3D" id="3.60.15.10">
    <property type="entry name" value="Ribonuclease Z/Hydroxyacylglutathione hydrolase-like"/>
    <property type="match status" value="1"/>
</dbReference>
<dbReference type="EC" id="3.1.2.6" evidence="7"/>
<dbReference type="Pfam" id="PF00753">
    <property type="entry name" value="Lactamase_B"/>
    <property type="match status" value="2"/>
</dbReference>
<gene>
    <name evidence="7 9" type="primary">gloB</name>
    <name evidence="9" type="ORF">EPA86_07890</name>
</gene>
<accession>A0A502KVT5</accession>
<comment type="pathway">
    <text evidence="2 7">Secondary metabolite metabolism; methylglyoxal degradation; (R)-lactate from methylglyoxal: step 2/2.</text>
</comment>
<evidence type="ECO:0000256" key="2">
    <source>
        <dbReference type="ARBA" id="ARBA00004963"/>
    </source>
</evidence>
<dbReference type="UniPathway" id="UPA00619">
    <property type="reaction ID" value="UER00676"/>
</dbReference>
<keyword evidence="5 7" id="KW-0378">Hydrolase</keyword>
<dbReference type="PANTHER" id="PTHR43705:SF1">
    <property type="entry name" value="HYDROXYACYLGLUTATHIONE HYDROLASE GLOB"/>
    <property type="match status" value="1"/>
</dbReference>
<dbReference type="SMART" id="SM00849">
    <property type="entry name" value="Lactamase_B"/>
    <property type="match status" value="1"/>
</dbReference>
<keyword evidence="6 7" id="KW-0862">Zinc</keyword>
<comment type="function">
    <text evidence="7">Thiolesterase that catalyzes the hydrolysis of S-D-lactoyl-glutathione to form glutathione and D-lactic acid.</text>
</comment>
<comment type="catalytic activity">
    <reaction evidence="1 7">
        <text>an S-(2-hydroxyacyl)glutathione + H2O = a 2-hydroxy carboxylate + glutathione + H(+)</text>
        <dbReference type="Rhea" id="RHEA:21864"/>
        <dbReference type="ChEBI" id="CHEBI:15377"/>
        <dbReference type="ChEBI" id="CHEBI:15378"/>
        <dbReference type="ChEBI" id="CHEBI:57925"/>
        <dbReference type="ChEBI" id="CHEBI:58896"/>
        <dbReference type="ChEBI" id="CHEBI:71261"/>
        <dbReference type="EC" id="3.1.2.6"/>
    </reaction>
</comment>
<comment type="subunit">
    <text evidence="7">Monomer.</text>
</comment>
<dbReference type="PIRSF" id="PIRSF005457">
    <property type="entry name" value="Glx"/>
    <property type="match status" value="1"/>
</dbReference>
<feature type="binding site" evidence="7">
    <location>
        <position position="64"/>
    </location>
    <ligand>
        <name>Zn(2+)</name>
        <dbReference type="ChEBI" id="CHEBI:29105"/>
        <label>2</label>
    </ligand>
</feature>
<dbReference type="GO" id="GO:0004416">
    <property type="term" value="F:hydroxyacylglutathione hydrolase activity"/>
    <property type="evidence" value="ECO:0007669"/>
    <property type="project" value="UniProtKB-UniRule"/>
</dbReference>
<comment type="similarity">
    <text evidence="3 7">Belongs to the metallo-beta-lactamase superfamily. Glyoxalase II family.</text>
</comment>
<evidence type="ECO:0000313" key="9">
    <source>
        <dbReference type="EMBL" id="TPH15880.1"/>
    </source>
</evidence>
<evidence type="ECO:0000259" key="8">
    <source>
        <dbReference type="SMART" id="SM00849"/>
    </source>
</evidence>
<protein>
    <recommendedName>
        <fullName evidence="7">Hydroxyacylglutathione hydrolase</fullName>
        <ecNumber evidence="7">3.1.2.6</ecNumber>
    </recommendedName>
    <alternativeName>
        <fullName evidence="7">Glyoxalase II</fullName>
        <shortName evidence="7">Glx II</shortName>
    </alternativeName>
</protein>
<dbReference type="AlphaFoldDB" id="A0A502KVT5"/>